<gene>
    <name evidence="6" type="ORF">CHIRRI_LOCUS3156</name>
</gene>
<evidence type="ECO:0000256" key="3">
    <source>
        <dbReference type="ARBA" id="ARBA00023186"/>
    </source>
</evidence>
<dbReference type="CDD" id="cd23163">
    <property type="entry name" value="Prefoldin_2"/>
    <property type="match status" value="1"/>
</dbReference>
<dbReference type="EMBL" id="OU895877">
    <property type="protein sequence ID" value="CAG9800206.1"/>
    <property type="molecule type" value="Genomic_DNA"/>
</dbReference>
<feature type="compositionally biased region" description="Polar residues" evidence="5">
    <location>
        <begin position="130"/>
        <end position="142"/>
    </location>
</feature>
<accession>A0A9N9RL15</accession>
<evidence type="ECO:0000313" key="6">
    <source>
        <dbReference type="EMBL" id="CAG9800206.1"/>
    </source>
</evidence>
<protein>
    <recommendedName>
        <fullName evidence="8">Prefoldin subunit 2</fullName>
    </recommendedName>
</protein>
<organism evidence="6 7">
    <name type="scientific">Chironomus riparius</name>
    <dbReference type="NCBI Taxonomy" id="315576"/>
    <lineage>
        <taxon>Eukaryota</taxon>
        <taxon>Metazoa</taxon>
        <taxon>Ecdysozoa</taxon>
        <taxon>Arthropoda</taxon>
        <taxon>Hexapoda</taxon>
        <taxon>Insecta</taxon>
        <taxon>Pterygota</taxon>
        <taxon>Neoptera</taxon>
        <taxon>Endopterygota</taxon>
        <taxon>Diptera</taxon>
        <taxon>Nematocera</taxon>
        <taxon>Chironomoidea</taxon>
        <taxon>Chironomidae</taxon>
        <taxon>Chironominae</taxon>
        <taxon>Chironomus</taxon>
    </lineage>
</organism>
<dbReference type="FunFam" id="1.10.287.370:FF:000002">
    <property type="entry name" value="Prefoldin subunit 2"/>
    <property type="match status" value="1"/>
</dbReference>
<evidence type="ECO:0000313" key="7">
    <source>
        <dbReference type="Proteomes" id="UP001153620"/>
    </source>
</evidence>
<dbReference type="InterPro" id="IPR027235">
    <property type="entry name" value="PFD2"/>
</dbReference>
<evidence type="ECO:0000256" key="4">
    <source>
        <dbReference type="ARBA" id="ARBA00024667"/>
    </source>
</evidence>
<evidence type="ECO:0000256" key="2">
    <source>
        <dbReference type="ARBA" id="ARBA00011695"/>
    </source>
</evidence>
<feature type="region of interest" description="Disordered" evidence="5">
    <location>
        <begin position="102"/>
        <end position="142"/>
    </location>
</feature>
<reference evidence="6" key="1">
    <citation type="submission" date="2022-01" db="EMBL/GenBank/DDBJ databases">
        <authorList>
            <person name="King R."/>
        </authorList>
    </citation>
    <scope>NUCLEOTIDE SEQUENCE</scope>
</reference>
<name>A0A9N9RL15_9DIPT</name>
<sequence length="142" mass="16217">MASTKSNQKTAQEEVFTQFQHLRNEQRNLVNNLSTLELDLKEHKTVIDTLKTVDENRKCFRLIGGVLCEQTVKETLPNLIQNKDQLEKLIENGKEQLTKKGQEINKFKEEHNIQVREQSSEPASKEAKNEPSTAGKSNVLVS</sequence>
<keyword evidence="3" id="KW-0143">Chaperone</keyword>
<comment type="subunit">
    <text evidence="2">Heterohexamer of two PFD-alpha type and four PFD-beta type subunits.</text>
</comment>
<dbReference type="Gene3D" id="1.10.287.370">
    <property type="match status" value="1"/>
</dbReference>
<proteinExistence type="inferred from homology"/>
<dbReference type="Pfam" id="PF01920">
    <property type="entry name" value="Prefoldin_2"/>
    <property type="match status" value="1"/>
</dbReference>
<evidence type="ECO:0000256" key="1">
    <source>
        <dbReference type="ARBA" id="ARBA00008045"/>
    </source>
</evidence>
<comment type="similarity">
    <text evidence="1">Belongs to the prefoldin subunit beta family.</text>
</comment>
<dbReference type="GO" id="GO:0006457">
    <property type="term" value="P:protein folding"/>
    <property type="evidence" value="ECO:0007669"/>
    <property type="project" value="InterPro"/>
</dbReference>
<dbReference type="Proteomes" id="UP001153620">
    <property type="component" value="Chromosome 1"/>
</dbReference>
<feature type="compositionally biased region" description="Basic and acidic residues" evidence="5">
    <location>
        <begin position="102"/>
        <end position="114"/>
    </location>
</feature>
<dbReference type="PANTHER" id="PTHR13303">
    <property type="entry name" value="PREFOLDIN SUBUNIT 2"/>
    <property type="match status" value="1"/>
</dbReference>
<dbReference type="GO" id="GO:0051082">
    <property type="term" value="F:unfolded protein binding"/>
    <property type="evidence" value="ECO:0007669"/>
    <property type="project" value="InterPro"/>
</dbReference>
<evidence type="ECO:0008006" key="8">
    <source>
        <dbReference type="Google" id="ProtNLM"/>
    </source>
</evidence>
<dbReference type="SUPFAM" id="SSF46579">
    <property type="entry name" value="Prefoldin"/>
    <property type="match status" value="1"/>
</dbReference>
<dbReference type="GO" id="GO:0016272">
    <property type="term" value="C:prefoldin complex"/>
    <property type="evidence" value="ECO:0007669"/>
    <property type="project" value="InterPro"/>
</dbReference>
<keyword evidence="7" id="KW-1185">Reference proteome</keyword>
<dbReference type="InterPro" id="IPR009053">
    <property type="entry name" value="Prefoldin"/>
</dbReference>
<comment type="function">
    <text evidence="4">Binds specifically to cytosolic chaperonin (c-CPN) and transfers target proteins to it. Binds to nascent polypeptide chain and promotes folding in an environment in which there are many competing pathways for nonnative proteins.</text>
</comment>
<dbReference type="OrthoDB" id="29646at2759"/>
<evidence type="ECO:0000256" key="5">
    <source>
        <dbReference type="SAM" id="MobiDB-lite"/>
    </source>
</evidence>
<reference evidence="6" key="2">
    <citation type="submission" date="2022-10" db="EMBL/GenBank/DDBJ databases">
        <authorList>
            <consortium name="ENA_rothamsted_submissions"/>
            <consortium name="culmorum"/>
            <person name="King R."/>
        </authorList>
    </citation>
    <scope>NUCLEOTIDE SEQUENCE</scope>
</reference>
<dbReference type="InterPro" id="IPR002777">
    <property type="entry name" value="PFD_beta-like"/>
</dbReference>
<dbReference type="AlphaFoldDB" id="A0A9N9RL15"/>